<evidence type="ECO:0000256" key="1">
    <source>
        <dbReference type="SAM" id="MobiDB-lite"/>
    </source>
</evidence>
<reference evidence="2" key="1">
    <citation type="journal article" date="2020" name="Phytopathology">
        <title>Genome Sequence Resources of Colletotrichum truncatum, C. plurivorum, C. musicola, and C. sojae: Four Species Pathogenic to Soybean (Glycine max).</title>
        <authorList>
            <person name="Rogerio F."/>
            <person name="Boufleur T.R."/>
            <person name="Ciampi-Guillardi M."/>
            <person name="Sukno S.A."/>
            <person name="Thon M.R."/>
            <person name="Massola Junior N.S."/>
            <person name="Baroncelli R."/>
        </authorList>
    </citation>
    <scope>NUCLEOTIDE SEQUENCE</scope>
    <source>
        <strain evidence="2">LFN0074</strain>
    </source>
</reference>
<proteinExistence type="predicted"/>
<sequence>MLTPDPRPVIGPGAAGGPLSVAVAVIIVDFFSKTLGALGRCSAGTHRGDRPADPIRARRGRQGQLSAGCRPVDPRHETHYTGTIAIAIAASILPTGPSLRPGGLPSFALAIGATSGALFPTTPFDRPALSASSAPMHTGYPHSIAQVTTQPVVTRPSRLHIVHFHSMSASLQKCPSVPTKPQGSISPTACSPTRRTLVDETGRPTESSPPYPTELVPAPRIPRASVPSVLLVLREPDGWMSGTDTALCTLDDGNPITPALQTKYGLRRSPRPLSRFQRLQTCHHRIHPANMDKLKPCASSTSRINR</sequence>
<feature type="region of interest" description="Disordered" evidence="1">
    <location>
        <begin position="41"/>
        <end position="74"/>
    </location>
</feature>
<dbReference type="Proteomes" id="UP000639643">
    <property type="component" value="Unassembled WGS sequence"/>
</dbReference>
<comment type="caution">
    <text evidence="2">The sequence shown here is derived from an EMBL/GenBank/DDBJ whole genome shotgun (WGS) entry which is preliminary data.</text>
</comment>
<gene>
    <name evidence="2" type="ORF">CMUS01_11938</name>
</gene>
<name>A0A8H6N2Y3_9PEZI</name>
<evidence type="ECO:0000313" key="3">
    <source>
        <dbReference type="Proteomes" id="UP000639643"/>
    </source>
</evidence>
<dbReference type="EMBL" id="WIGM01000636">
    <property type="protein sequence ID" value="KAF6818374.1"/>
    <property type="molecule type" value="Genomic_DNA"/>
</dbReference>
<accession>A0A8H6N2Y3</accession>
<evidence type="ECO:0000313" key="2">
    <source>
        <dbReference type="EMBL" id="KAF6818374.1"/>
    </source>
</evidence>
<feature type="region of interest" description="Disordered" evidence="1">
    <location>
        <begin position="172"/>
        <end position="219"/>
    </location>
</feature>
<feature type="compositionally biased region" description="Basic and acidic residues" evidence="1">
    <location>
        <begin position="46"/>
        <end position="56"/>
    </location>
</feature>
<feature type="compositionally biased region" description="Polar residues" evidence="1">
    <location>
        <begin position="172"/>
        <end position="194"/>
    </location>
</feature>
<keyword evidence="3" id="KW-1185">Reference proteome</keyword>
<organism evidence="2 3">
    <name type="scientific">Colletotrichum musicola</name>
    <dbReference type="NCBI Taxonomy" id="2175873"/>
    <lineage>
        <taxon>Eukaryota</taxon>
        <taxon>Fungi</taxon>
        <taxon>Dikarya</taxon>
        <taxon>Ascomycota</taxon>
        <taxon>Pezizomycotina</taxon>
        <taxon>Sordariomycetes</taxon>
        <taxon>Hypocreomycetidae</taxon>
        <taxon>Glomerellales</taxon>
        <taxon>Glomerellaceae</taxon>
        <taxon>Colletotrichum</taxon>
        <taxon>Colletotrichum orchidearum species complex</taxon>
    </lineage>
</organism>
<protein>
    <submittedName>
        <fullName evidence="2">Uncharacterized protein</fullName>
    </submittedName>
</protein>
<dbReference type="AlphaFoldDB" id="A0A8H6N2Y3"/>